<evidence type="ECO:0000313" key="13">
    <source>
        <dbReference type="Proteomes" id="UP000800036"/>
    </source>
</evidence>
<dbReference type="PANTHER" id="PTHR18829">
    <property type="entry name" value="PROTEIN YAE1 HOMOLOG"/>
    <property type="match status" value="1"/>
</dbReference>
<dbReference type="AlphaFoldDB" id="A0A6A5VFR7"/>
<feature type="domain" description="Essential protein Yae1 N-terminal" evidence="11">
    <location>
        <begin position="67"/>
        <end position="104"/>
    </location>
</feature>
<evidence type="ECO:0000256" key="6">
    <source>
        <dbReference type="ARBA" id="ARBA00017286"/>
    </source>
</evidence>
<dbReference type="GO" id="GO:0005737">
    <property type="term" value="C:cytoplasm"/>
    <property type="evidence" value="ECO:0007669"/>
    <property type="project" value="UniProtKB-SubCell"/>
</dbReference>
<sequence>MIRAPSPSPDLAFFPAGALPPTPPHADPLDDIYGSSPHASPLFTAQRDDEMLSDFPSRQRNLDTDAYREGLSAAKGQYVQEGFDEGFALGAEIGVLVGGTLGVLEGMSKSLRGSDKGKGKDVEGLWAQAREELRIENVLGTQWVDEEGIWKWAADGKEGEEVTFREVAQAHPVVKKWIGSVEDLARRWGVDLEAVEKGRGEGTEADAVQG</sequence>
<proteinExistence type="inferred from homology"/>
<evidence type="ECO:0000256" key="9">
    <source>
        <dbReference type="ARBA" id="ARBA00023242"/>
    </source>
</evidence>
<evidence type="ECO:0000313" key="12">
    <source>
        <dbReference type="EMBL" id="KAF1975560.1"/>
    </source>
</evidence>
<dbReference type="Proteomes" id="UP000800036">
    <property type="component" value="Unassembled WGS sequence"/>
</dbReference>
<reference evidence="12" key="1">
    <citation type="journal article" date="2020" name="Stud. Mycol.">
        <title>101 Dothideomycetes genomes: a test case for predicting lifestyles and emergence of pathogens.</title>
        <authorList>
            <person name="Haridas S."/>
            <person name="Albert R."/>
            <person name="Binder M."/>
            <person name="Bloem J."/>
            <person name="Labutti K."/>
            <person name="Salamov A."/>
            <person name="Andreopoulos B."/>
            <person name="Baker S."/>
            <person name="Barry K."/>
            <person name="Bills G."/>
            <person name="Bluhm B."/>
            <person name="Cannon C."/>
            <person name="Castanera R."/>
            <person name="Culley D."/>
            <person name="Daum C."/>
            <person name="Ezra D."/>
            <person name="Gonzalez J."/>
            <person name="Henrissat B."/>
            <person name="Kuo A."/>
            <person name="Liang C."/>
            <person name="Lipzen A."/>
            <person name="Lutzoni F."/>
            <person name="Magnuson J."/>
            <person name="Mondo S."/>
            <person name="Nolan M."/>
            <person name="Ohm R."/>
            <person name="Pangilinan J."/>
            <person name="Park H.-J."/>
            <person name="Ramirez L."/>
            <person name="Alfaro M."/>
            <person name="Sun H."/>
            <person name="Tritt A."/>
            <person name="Yoshinaga Y."/>
            <person name="Zwiers L.-H."/>
            <person name="Turgeon B."/>
            <person name="Goodwin S."/>
            <person name="Spatafora J."/>
            <person name="Crous P."/>
            <person name="Grigoriev I."/>
        </authorList>
    </citation>
    <scope>NUCLEOTIDE SEQUENCE</scope>
    <source>
        <strain evidence="12">CBS 107.79</strain>
    </source>
</reference>
<evidence type="ECO:0000256" key="2">
    <source>
        <dbReference type="ARBA" id="ARBA00004123"/>
    </source>
</evidence>
<evidence type="ECO:0000256" key="7">
    <source>
        <dbReference type="ARBA" id="ARBA00018400"/>
    </source>
</evidence>
<evidence type="ECO:0000256" key="8">
    <source>
        <dbReference type="ARBA" id="ARBA00022490"/>
    </source>
</evidence>
<evidence type="ECO:0000256" key="10">
    <source>
        <dbReference type="SAM" id="MobiDB-lite"/>
    </source>
</evidence>
<dbReference type="Pfam" id="PF09811">
    <property type="entry name" value="Yae1_N"/>
    <property type="match status" value="1"/>
</dbReference>
<comment type="function">
    <text evidence="1">The complex LTO1:YAE1 may function as a target specific adapter that probably recruits apo-RPLI1 to the cytosolic iron-sulfur protein assembly (CIA) complex machinery. May be required for biogenesis of the large ribosomal subunit and initiation of translation.</text>
</comment>
<accession>A0A6A5VFR7</accession>
<evidence type="ECO:0000256" key="4">
    <source>
        <dbReference type="ARBA" id="ARBA00007096"/>
    </source>
</evidence>
<evidence type="ECO:0000256" key="1">
    <source>
        <dbReference type="ARBA" id="ARBA00003836"/>
    </source>
</evidence>
<dbReference type="GO" id="GO:0005634">
    <property type="term" value="C:nucleus"/>
    <property type="evidence" value="ECO:0007669"/>
    <property type="project" value="UniProtKB-SubCell"/>
</dbReference>
<protein>
    <recommendedName>
        <fullName evidence="7">Protein YAE1</fullName>
    </recommendedName>
    <alternativeName>
        <fullName evidence="6">Protein yae1</fullName>
    </alternativeName>
</protein>
<feature type="region of interest" description="Disordered" evidence="10">
    <location>
        <begin position="1"/>
        <end position="41"/>
    </location>
</feature>
<dbReference type="InterPro" id="IPR019191">
    <property type="entry name" value="Essential_protein_Yae1_N"/>
</dbReference>
<keyword evidence="13" id="KW-1185">Reference proteome</keyword>
<dbReference type="PANTHER" id="PTHR18829:SF0">
    <property type="entry name" value="PROTEIN YAE1 HOMOLOG"/>
    <property type="match status" value="1"/>
</dbReference>
<dbReference type="InterPro" id="IPR038881">
    <property type="entry name" value="Yae1-like"/>
</dbReference>
<keyword evidence="8" id="KW-0963">Cytoplasm</keyword>
<dbReference type="OrthoDB" id="20086at2759"/>
<name>A0A6A5VFR7_9PLEO</name>
<comment type="subcellular location">
    <subcellularLocation>
        <location evidence="3">Cytoplasm</location>
    </subcellularLocation>
    <subcellularLocation>
        <location evidence="2">Nucleus</location>
    </subcellularLocation>
</comment>
<organism evidence="12 13">
    <name type="scientific">Bimuria novae-zelandiae CBS 107.79</name>
    <dbReference type="NCBI Taxonomy" id="1447943"/>
    <lineage>
        <taxon>Eukaryota</taxon>
        <taxon>Fungi</taxon>
        <taxon>Dikarya</taxon>
        <taxon>Ascomycota</taxon>
        <taxon>Pezizomycotina</taxon>
        <taxon>Dothideomycetes</taxon>
        <taxon>Pleosporomycetidae</taxon>
        <taxon>Pleosporales</taxon>
        <taxon>Massarineae</taxon>
        <taxon>Didymosphaeriaceae</taxon>
        <taxon>Bimuria</taxon>
    </lineage>
</organism>
<dbReference type="EMBL" id="ML976670">
    <property type="protein sequence ID" value="KAF1975560.1"/>
    <property type="molecule type" value="Genomic_DNA"/>
</dbReference>
<keyword evidence="9" id="KW-0539">Nucleus</keyword>
<comment type="similarity">
    <text evidence="4">Belongs to the YAE1 family.</text>
</comment>
<gene>
    <name evidence="12" type="ORF">BU23DRAFT_530094</name>
</gene>
<evidence type="ECO:0000256" key="5">
    <source>
        <dbReference type="ARBA" id="ARBA00011427"/>
    </source>
</evidence>
<comment type="subunit">
    <text evidence="5">May form a complex with LTO1.</text>
</comment>
<evidence type="ECO:0000259" key="11">
    <source>
        <dbReference type="Pfam" id="PF09811"/>
    </source>
</evidence>
<evidence type="ECO:0000256" key="3">
    <source>
        <dbReference type="ARBA" id="ARBA00004496"/>
    </source>
</evidence>